<gene>
    <name evidence="1" type="ORF">BMF94_3076</name>
</gene>
<dbReference type="Proteomes" id="UP000237144">
    <property type="component" value="Unassembled WGS sequence"/>
</dbReference>
<evidence type="ECO:0000313" key="1">
    <source>
        <dbReference type="EMBL" id="POY73905.1"/>
    </source>
</evidence>
<organism evidence="1 2">
    <name type="scientific">Rhodotorula taiwanensis</name>
    <dbReference type="NCBI Taxonomy" id="741276"/>
    <lineage>
        <taxon>Eukaryota</taxon>
        <taxon>Fungi</taxon>
        <taxon>Dikarya</taxon>
        <taxon>Basidiomycota</taxon>
        <taxon>Pucciniomycotina</taxon>
        <taxon>Microbotryomycetes</taxon>
        <taxon>Sporidiobolales</taxon>
        <taxon>Sporidiobolaceae</taxon>
        <taxon>Rhodotorula</taxon>
    </lineage>
</organism>
<accession>A0A2S5BAV0</accession>
<name>A0A2S5BAV0_9BASI</name>
<proteinExistence type="predicted"/>
<comment type="caution">
    <text evidence="1">The sequence shown here is derived from an EMBL/GenBank/DDBJ whole genome shotgun (WGS) entry which is preliminary data.</text>
</comment>
<protein>
    <submittedName>
        <fullName evidence="1">Uncharacterized protein</fullName>
    </submittedName>
</protein>
<dbReference type="AlphaFoldDB" id="A0A2S5BAV0"/>
<reference evidence="1 2" key="1">
    <citation type="journal article" date="2018" name="Front. Microbiol.">
        <title>Prospects for Fungal Bioremediation of Acidic Radioactive Waste Sites: Characterization and Genome Sequence of Rhodotorula taiwanensis MD1149.</title>
        <authorList>
            <person name="Tkavc R."/>
            <person name="Matrosova V.Y."/>
            <person name="Grichenko O.E."/>
            <person name="Gostincar C."/>
            <person name="Volpe R.P."/>
            <person name="Klimenkova P."/>
            <person name="Gaidamakova E.K."/>
            <person name="Zhou C.E."/>
            <person name="Stewart B.J."/>
            <person name="Lyman M.G."/>
            <person name="Malfatti S.A."/>
            <person name="Rubinfeld B."/>
            <person name="Courtot M."/>
            <person name="Singh J."/>
            <person name="Dalgard C.L."/>
            <person name="Hamilton T."/>
            <person name="Frey K.G."/>
            <person name="Gunde-Cimerman N."/>
            <person name="Dugan L."/>
            <person name="Daly M.J."/>
        </authorList>
    </citation>
    <scope>NUCLEOTIDE SEQUENCE [LARGE SCALE GENOMIC DNA]</scope>
    <source>
        <strain evidence="1 2">MD1149</strain>
    </source>
</reference>
<evidence type="ECO:0000313" key="2">
    <source>
        <dbReference type="Proteomes" id="UP000237144"/>
    </source>
</evidence>
<dbReference type="EMBL" id="PJQD01000033">
    <property type="protein sequence ID" value="POY73905.1"/>
    <property type="molecule type" value="Genomic_DNA"/>
</dbReference>
<keyword evidence="2" id="KW-1185">Reference proteome</keyword>
<sequence length="24" mass="2767">MPRNRSGLLQELEVYMHQLQPGGL</sequence>